<dbReference type="PANTHER" id="PTHR35788">
    <property type="entry name" value="EXPORTED PROTEIN-RELATED"/>
    <property type="match status" value="1"/>
</dbReference>
<accession>A0ABU0EXW3</accession>
<dbReference type="InterPro" id="IPR022029">
    <property type="entry name" value="YoaR-like_PG-bd"/>
</dbReference>
<feature type="domain" description="YoaR-like putative peptidoglycan binding" evidence="3">
    <location>
        <begin position="138"/>
        <end position="217"/>
    </location>
</feature>
<evidence type="ECO:0000313" key="5">
    <source>
        <dbReference type="Proteomes" id="UP001229651"/>
    </source>
</evidence>
<dbReference type="RefSeq" id="WP_306993038.1">
    <property type="nucleotide sequence ID" value="NZ_JAUSUT010000001.1"/>
</dbReference>
<keyword evidence="2" id="KW-0472">Membrane</keyword>
<keyword evidence="2" id="KW-0812">Transmembrane</keyword>
<evidence type="ECO:0000313" key="4">
    <source>
        <dbReference type="EMBL" id="MDQ0379612.1"/>
    </source>
</evidence>
<dbReference type="Proteomes" id="UP001229651">
    <property type="component" value="Unassembled WGS sequence"/>
</dbReference>
<dbReference type="InterPro" id="IPR007391">
    <property type="entry name" value="Vancomycin_resist_VanW"/>
</dbReference>
<dbReference type="InterPro" id="IPR052913">
    <property type="entry name" value="Glycopeptide_resist_protein"/>
</dbReference>
<evidence type="ECO:0000256" key="1">
    <source>
        <dbReference type="SAM" id="MobiDB-lite"/>
    </source>
</evidence>
<keyword evidence="2" id="KW-1133">Transmembrane helix</keyword>
<feature type="transmembrane region" description="Helical" evidence="2">
    <location>
        <begin position="43"/>
        <end position="63"/>
    </location>
</feature>
<name>A0ABU0EXW3_9PSEU</name>
<organism evidence="4 5">
    <name type="scientific">Amycolatopsis thermophila</name>
    <dbReference type="NCBI Taxonomy" id="206084"/>
    <lineage>
        <taxon>Bacteria</taxon>
        <taxon>Bacillati</taxon>
        <taxon>Actinomycetota</taxon>
        <taxon>Actinomycetes</taxon>
        <taxon>Pseudonocardiales</taxon>
        <taxon>Pseudonocardiaceae</taxon>
        <taxon>Amycolatopsis</taxon>
    </lineage>
</organism>
<dbReference type="Pfam" id="PF04294">
    <property type="entry name" value="VanW"/>
    <property type="match status" value="1"/>
</dbReference>
<gene>
    <name evidence="4" type="ORF">FB470_003606</name>
</gene>
<comment type="caution">
    <text evidence="4">The sequence shown here is derived from an EMBL/GenBank/DDBJ whole genome shotgun (WGS) entry which is preliminary data.</text>
</comment>
<feature type="region of interest" description="Disordered" evidence="1">
    <location>
        <begin position="541"/>
        <end position="594"/>
    </location>
</feature>
<protein>
    <submittedName>
        <fullName evidence="4">Vancomycin resistance protein YoaR</fullName>
    </submittedName>
</protein>
<evidence type="ECO:0000259" key="3">
    <source>
        <dbReference type="Pfam" id="PF12229"/>
    </source>
</evidence>
<sequence length="594" mass="62773">MTQEPAWPTSDDERTEVMAAVTDVLPKVTQEPPRKKKTVRRTAIIAGSVLGVLAALYAVDLLVSQGTVPRGVTVAGVDVGGLKRSAAEDALREKIEPRLTQTIPVRAGDATAAIDPGTAGLTLDWPSTLDQAGDQPLNPFTRIASFFSDREVGVVTHADEAKLTAAIEDMRSRTDRLPVEGTIRFEGAQPVAVPPRPGQQLDIAAAEREVLRNWAAGQTLVLPVTTTPVQVSPEAVQATLDGFAKPAVSTPLVIRGEGADATLKPEAVAAALTFEPGDGGTLVPKVDNNKIIEAAGPQLKPSEKAGKDAQIVFEGGRPTVEPSVDGKGVDWNPTLQPVFDVLKTPGAHELVAKYQTTPAKVTTEQANQLGITEVIGEFTTGGFAADSGVNIRTVAQKVNGAIVKPGETFSLNGFTGPRGAAQGYVEAGVIENGAPAREVGGGISQFATTLYNAAYFAGMKDAGHKEHSYYISRYPAAREATVFQNPNGSSVIDLKFTNDSDTGVAIQTVWTPSSITVKLWGTKRYTVESIPGQKVDFVPPQEKPGPPENCHASAGAPGFTTSDTRVLRDATSGREVKRETRTVHYNPQPKITCP</sequence>
<feature type="compositionally biased region" description="Basic and acidic residues" evidence="1">
    <location>
        <begin position="565"/>
        <end position="582"/>
    </location>
</feature>
<dbReference type="EMBL" id="JAUSUT010000001">
    <property type="protein sequence ID" value="MDQ0379612.1"/>
    <property type="molecule type" value="Genomic_DNA"/>
</dbReference>
<keyword evidence="5" id="KW-1185">Reference proteome</keyword>
<evidence type="ECO:0000256" key="2">
    <source>
        <dbReference type="SAM" id="Phobius"/>
    </source>
</evidence>
<dbReference type="Pfam" id="PF12229">
    <property type="entry name" value="PG_binding_4"/>
    <property type="match status" value="2"/>
</dbReference>
<proteinExistence type="predicted"/>
<dbReference type="PANTHER" id="PTHR35788:SF1">
    <property type="entry name" value="EXPORTED PROTEIN"/>
    <property type="match status" value="1"/>
</dbReference>
<feature type="domain" description="YoaR-like putative peptidoglycan binding" evidence="3">
    <location>
        <begin position="280"/>
        <end position="342"/>
    </location>
</feature>
<reference evidence="4 5" key="1">
    <citation type="submission" date="2023-07" db="EMBL/GenBank/DDBJ databases">
        <title>Sequencing the genomes of 1000 actinobacteria strains.</title>
        <authorList>
            <person name="Klenk H.-P."/>
        </authorList>
    </citation>
    <scope>NUCLEOTIDE SEQUENCE [LARGE SCALE GENOMIC DNA]</scope>
    <source>
        <strain evidence="4 5">DSM 45805</strain>
    </source>
</reference>